<evidence type="ECO:0000256" key="8">
    <source>
        <dbReference type="ARBA" id="ARBA00048810"/>
    </source>
</evidence>
<evidence type="ECO:0000313" key="10">
    <source>
        <dbReference type="EMBL" id="QSX08089.1"/>
    </source>
</evidence>
<feature type="active site" description="Schiff-base intermediate with substrate" evidence="9">
    <location>
        <position position="83"/>
    </location>
</feature>
<keyword evidence="4 9" id="KW-0963">Cytoplasm</keyword>
<comment type="pathway">
    <text evidence="2 9">Carbohydrate degradation; pentose phosphate pathway; D-glyceraldehyde 3-phosphate and beta-D-fructose 6-phosphate from D-ribose 5-phosphate and D-xylulose 5-phosphate (non-oxidative stage): step 2/3.</text>
</comment>
<dbReference type="PANTHER" id="PTHR10683">
    <property type="entry name" value="TRANSALDOLASE"/>
    <property type="match status" value="1"/>
</dbReference>
<dbReference type="InterPro" id="IPR001585">
    <property type="entry name" value="TAL/FSA"/>
</dbReference>
<dbReference type="HAMAP" id="MF_00494">
    <property type="entry name" value="Transaldolase_3b"/>
    <property type="match status" value="1"/>
</dbReference>
<dbReference type="InterPro" id="IPR018225">
    <property type="entry name" value="Transaldolase_AS"/>
</dbReference>
<evidence type="ECO:0000256" key="6">
    <source>
        <dbReference type="ARBA" id="ARBA00023126"/>
    </source>
</evidence>
<name>A0A975AH00_9FIRM</name>
<dbReference type="InterPro" id="IPR033919">
    <property type="entry name" value="TSA/FSA_arc/bac"/>
</dbReference>
<dbReference type="InterPro" id="IPR013785">
    <property type="entry name" value="Aldolase_TIM"/>
</dbReference>
<dbReference type="GO" id="GO:0004801">
    <property type="term" value="F:transaldolase activity"/>
    <property type="evidence" value="ECO:0007669"/>
    <property type="project" value="UniProtKB-UniRule"/>
</dbReference>
<reference evidence="10" key="1">
    <citation type="submission" date="2021-03" db="EMBL/GenBank/DDBJ databases">
        <title>Alkalibacter marinus sp. nov., isolated from tidal flat sediment.</title>
        <authorList>
            <person name="Namirimu T."/>
            <person name="Yang J.-A."/>
            <person name="Yang S.-H."/>
            <person name="Kim Y.-J."/>
            <person name="Kwon K.K."/>
        </authorList>
    </citation>
    <scope>NUCLEOTIDE SEQUENCE</scope>
    <source>
        <strain evidence="10">ES005</strain>
    </source>
</reference>
<dbReference type="CDD" id="cd00956">
    <property type="entry name" value="Transaldolase_FSA"/>
    <property type="match status" value="1"/>
</dbReference>
<evidence type="ECO:0000256" key="5">
    <source>
        <dbReference type="ARBA" id="ARBA00022679"/>
    </source>
</evidence>
<keyword evidence="11" id="KW-1185">Reference proteome</keyword>
<evidence type="ECO:0000256" key="1">
    <source>
        <dbReference type="ARBA" id="ARBA00004496"/>
    </source>
</evidence>
<dbReference type="NCBIfam" id="TIGR00875">
    <property type="entry name" value="fsa_talC_mipB"/>
    <property type="match status" value="1"/>
</dbReference>
<evidence type="ECO:0000256" key="9">
    <source>
        <dbReference type="HAMAP-Rule" id="MF_00494"/>
    </source>
</evidence>
<dbReference type="GO" id="GO:0016832">
    <property type="term" value="F:aldehyde-lyase activity"/>
    <property type="evidence" value="ECO:0007669"/>
    <property type="project" value="InterPro"/>
</dbReference>
<dbReference type="InterPro" id="IPR004731">
    <property type="entry name" value="Transaldolase_3B/F6P_aldolase"/>
</dbReference>
<dbReference type="Gene3D" id="3.20.20.70">
    <property type="entry name" value="Aldolase class I"/>
    <property type="match status" value="1"/>
</dbReference>
<comment type="catalytic activity">
    <reaction evidence="8 9">
        <text>D-sedoheptulose 7-phosphate + D-glyceraldehyde 3-phosphate = D-erythrose 4-phosphate + beta-D-fructose 6-phosphate</text>
        <dbReference type="Rhea" id="RHEA:17053"/>
        <dbReference type="ChEBI" id="CHEBI:16897"/>
        <dbReference type="ChEBI" id="CHEBI:57483"/>
        <dbReference type="ChEBI" id="CHEBI:57634"/>
        <dbReference type="ChEBI" id="CHEBI:59776"/>
        <dbReference type="EC" id="2.2.1.2"/>
    </reaction>
</comment>
<evidence type="ECO:0000256" key="7">
    <source>
        <dbReference type="ARBA" id="ARBA00023270"/>
    </source>
</evidence>
<dbReference type="PROSITE" id="PS01054">
    <property type="entry name" value="TRANSALDOLASE_1"/>
    <property type="match status" value="1"/>
</dbReference>
<dbReference type="AlphaFoldDB" id="A0A975AH00"/>
<dbReference type="GO" id="GO:0006098">
    <property type="term" value="P:pentose-phosphate shunt"/>
    <property type="evidence" value="ECO:0007669"/>
    <property type="project" value="UniProtKB-UniRule"/>
</dbReference>
<comment type="function">
    <text evidence="9">Transaldolase is important for the balance of metabolites in the pentose-phosphate pathway.</text>
</comment>
<proteinExistence type="inferred from homology"/>
<evidence type="ECO:0000313" key="11">
    <source>
        <dbReference type="Proteomes" id="UP000663499"/>
    </source>
</evidence>
<dbReference type="PANTHER" id="PTHR10683:SF36">
    <property type="entry name" value="TRANSALDOLASE"/>
    <property type="match status" value="1"/>
</dbReference>
<dbReference type="FunFam" id="3.20.20.70:FF:000018">
    <property type="entry name" value="Probable transaldolase"/>
    <property type="match status" value="1"/>
</dbReference>
<evidence type="ECO:0000256" key="2">
    <source>
        <dbReference type="ARBA" id="ARBA00004857"/>
    </source>
</evidence>
<dbReference type="KEGG" id="alka:J0B03_09830"/>
<dbReference type="GO" id="GO:0005975">
    <property type="term" value="P:carbohydrate metabolic process"/>
    <property type="evidence" value="ECO:0007669"/>
    <property type="project" value="InterPro"/>
</dbReference>
<evidence type="ECO:0000256" key="3">
    <source>
        <dbReference type="ARBA" id="ARBA00005740"/>
    </source>
</evidence>
<keyword evidence="5 9" id="KW-0808">Transferase</keyword>
<dbReference type="EMBL" id="CP071444">
    <property type="protein sequence ID" value="QSX08089.1"/>
    <property type="molecule type" value="Genomic_DNA"/>
</dbReference>
<accession>A0A975AH00</accession>
<dbReference type="Proteomes" id="UP000663499">
    <property type="component" value="Chromosome"/>
</dbReference>
<dbReference type="EC" id="2.2.1.2" evidence="9"/>
<dbReference type="Pfam" id="PF00923">
    <property type="entry name" value="TAL_FSA"/>
    <property type="match status" value="1"/>
</dbReference>
<gene>
    <name evidence="10" type="primary">fsa</name>
    <name evidence="9" type="synonym">tal</name>
    <name evidence="10" type="ORF">J0B03_09830</name>
</gene>
<dbReference type="InterPro" id="IPR022999">
    <property type="entry name" value="Transaldolase_3B"/>
</dbReference>
<dbReference type="GO" id="GO:0005737">
    <property type="term" value="C:cytoplasm"/>
    <property type="evidence" value="ECO:0007669"/>
    <property type="project" value="UniProtKB-SubCell"/>
</dbReference>
<comment type="subcellular location">
    <subcellularLocation>
        <location evidence="1 9">Cytoplasm</location>
    </subcellularLocation>
</comment>
<keyword evidence="7 9" id="KW-0704">Schiff base</keyword>
<keyword evidence="6 9" id="KW-0570">Pentose shunt</keyword>
<comment type="similarity">
    <text evidence="3 9">Belongs to the transaldolase family. Type 3B subfamily.</text>
</comment>
<dbReference type="RefSeq" id="WP_207299431.1">
    <property type="nucleotide sequence ID" value="NZ_CP071444.1"/>
</dbReference>
<dbReference type="PROSITE" id="PS00958">
    <property type="entry name" value="TRANSALDOLASE_2"/>
    <property type="match status" value="1"/>
</dbReference>
<sequence length="211" mass="22964">MKYFIDTANVDEIKQASELGIIRGVTTNPSLIAKEGRKFEDVIEEIANIVDGPISAEVISLEAEGMIEEAEDLQKIHPNIVIKIPMTAEGIKATSILSKELIKVNVTLVFSVTQALAAAMAGAAYVSPFIGRLDDVGANGVALLEEIMWTFQRYDIKTEVIAASIRNKEHIVAAAAAGVDIATVPYKVLMDSLKHPLTDQGIEKFLKDWNK</sequence>
<protein>
    <recommendedName>
        <fullName evidence="9">Probable transaldolase</fullName>
        <ecNumber evidence="9">2.2.1.2</ecNumber>
    </recommendedName>
</protein>
<dbReference type="SUPFAM" id="SSF51569">
    <property type="entry name" value="Aldolase"/>
    <property type="match status" value="1"/>
</dbReference>
<evidence type="ECO:0000256" key="4">
    <source>
        <dbReference type="ARBA" id="ARBA00022490"/>
    </source>
</evidence>
<organism evidence="10 11">
    <name type="scientific">Alkalibacter rhizosphaerae</name>
    <dbReference type="NCBI Taxonomy" id="2815577"/>
    <lineage>
        <taxon>Bacteria</taxon>
        <taxon>Bacillati</taxon>
        <taxon>Bacillota</taxon>
        <taxon>Clostridia</taxon>
        <taxon>Eubacteriales</taxon>
        <taxon>Eubacteriaceae</taxon>
        <taxon>Alkalibacter</taxon>
    </lineage>
</organism>